<name>A0A914V9T4_9BILA</name>
<feature type="transmembrane region" description="Helical" evidence="1">
    <location>
        <begin position="269"/>
        <end position="289"/>
    </location>
</feature>
<feature type="transmembrane region" description="Helical" evidence="1">
    <location>
        <begin position="56"/>
        <end position="78"/>
    </location>
</feature>
<keyword evidence="1" id="KW-0472">Membrane</keyword>
<feature type="transmembrane region" description="Helical" evidence="1">
    <location>
        <begin position="134"/>
        <end position="157"/>
    </location>
</feature>
<dbReference type="CDD" id="cd00637">
    <property type="entry name" value="7tm_classA_rhodopsin-like"/>
    <property type="match status" value="1"/>
</dbReference>
<dbReference type="WBParaSite" id="PSAMB.scaffold16size125047.g693.t1">
    <property type="protein sequence ID" value="PSAMB.scaffold16size125047.g693.t1"/>
    <property type="gene ID" value="PSAMB.scaffold16size125047.g693"/>
</dbReference>
<evidence type="ECO:0000313" key="2">
    <source>
        <dbReference type="Proteomes" id="UP000887566"/>
    </source>
</evidence>
<keyword evidence="1" id="KW-1133">Transmembrane helix</keyword>
<dbReference type="AlphaFoldDB" id="A0A914V9T4"/>
<accession>A0A914V9T4</accession>
<dbReference type="Proteomes" id="UP000887566">
    <property type="component" value="Unplaced"/>
</dbReference>
<reference evidence="3" key="1">
    <citation type="submission" date="2022-11" db="UniProtKB">
        <authorList>
            <consortium name="WormBaseParasite"/>
        </authorList>
    </citation>
    <scope>IDENTIFICATION</scope>
</reference>
<evidence type="ECO:0000256" key="1">
    <source>
        <dbReference type="SAM" id="Phobius"/>
    </source>
</evidence>
<proteinExistence type="predicted"/>
<protein>
    <submittedName>
        <fullName evidence="3">G-protein coupled receptors family 1 profile domain-containing protein</fullName>
    </submittedName>
</protein>
<dbReference type="InterPro" id="IPR019425">
    <property type="entry name" value="7TM_GPCR_serpentine_rcpt_Srt"/>
</dbReference>
<organism evidence="2 3">
    <name type="scientific">Plectus sambesii</name>
    <dbReference type="NCBI Taxonomy" id="2011161"/>
    <lineage>
        <taxon>Eukaryota</taxon>
        <taxon>Metazoa</taxon>
        <taxon>Ecdysozoa</taxon>
        <taxon>Nematoda</taxon>
        <taxon>Chromadorea</taxon>
        <taxon>Plectida</taxon>
        <taxon>Plectina</taxon>
        <taxon>Plectoidea</taxon>
        <taxon>Plectidae</taxon>
        <taxon>Plectus</taxon>
    </lineage>
</organism>
<feature type="transmembrane region" description="Helical" evidence="1">
    <location>
        <begin position="20"/>
        <end position="44"/>
    </location>
</feature>
<feature type="transmembrane region" description="Helical" evidence="1">
    <location>
        <begin position="177"/>
        <end position="200"/>
    </location>
</feature>
<dbReference type="PANTHER" id="PTHR23021">
    <property type="entry name" value="SERPENTINE RECEPTOR, CLASS T"/>
    <property type="match status" value="1"/>
</dbReference>
<dbReference type="Pfam" id="PF10321">
    <property type="entry name" value="7TM_GPCR_Srt"/>
    <property type="match status" value="1"/>
</dbReference>
<feature type="transmembrane region" description="Helical" evidence="1">
    <location>
        <begin position="228"/>
        <end position="249"/>
    </location>
</feature>
<sequence length="341" mass="39133">MEINCTEEDLAACPLVESNVLIGSAYIIFSVIDILLYVPCIIVFNSEELRHKDAYILMYHAGILDLIQVFMHLVSGIITVTDMTTKTDTVFGPVVISAWLGYLAITTVQAINRLCHMAFPYQAAKLFTKRLTKIYVLLCYVYAFVWFVVFSTPYADFIYHKNMAMFYYNDTVQTSEWAHLMEFIICGIQLGIVGLCYIGVIKSIHSMQSKITSEATEAQKAKVKETKITIQLMVIFLLHCSFILLWMIVPEVYEHLEFETYQAAWSKFWILNLYWIIINGINPVIFLTLNTTVRQRARNLVTGKWSSDATVSRLQSQHYPQTTVRLHASMPGEKRNSALRL</sequence>
<keyword evidence="1" id="KW-0812">Transmembrane</keyword>
<keyword evidence="2" id="KW-1185">Reference proteome</keyword>
<dbReference type="SUPFAM" id="SSF81321">
    <property type="entry name" value="Family A G protein-coupled receptor-like"/>
    <property type="match status" value="1"/>
</dbReference>
<feature type="transmembrane region" description="Helical" evidence="1">
    <location>
        <begin position="90"/>
        <end position="114"/>
    </location>
</feature>
<dbReference type="Gene3D" id="1.20.1070.10">
    <property type="entry name" value="Rhodopsin 7-helix transmembrane proteins"/>
    <property type="match status" value="1"/>
</dbReference>
<evidence type="ECO:0000313" key="3">
    <source>
        <dbReference type="WBParaSite" id="PSAMB.scaffold16size125047.g693.t1"/>
    </source>
</evidence>